<dbReference type="PATRIC" id="fig|1423727.3.peg.197"/>
<keyword evidence="5" id="KW-0119">Carbohydrate metabolism</keyword>
<comment type="cofactor">
    <cofactor evidence="1">
        <name>Mg(2+)</name>
        <dbReference type="ChEBI" id="CHEBI:18420"/>
    </cofactor>
</comment>
<dbReference type="InterPro" id="IPR041492">
    <property type="entry name" value="HAD_2"/>
</dbReference>
<evidence type="ECO:0000313" key="6">
    <source>
        <dbReference type="EMBL" id="KRM72490.1"/>
    </source>
</evidence>
<evidence type="ECO:0000256" key="1">
    <source>
        <dbReference type="ARBA" id="ARBA00001946"/>
    </source>
</evidence>
<evidence type="ECO:0000313" key="7">
    <source>
        <dbReference type="Proteomes" id="UP000051672"/>
    </source>
</evidence>
<name>A0A0R2B054_9LACO</name>
<evidence type="ECO:0000256" key="3">
    <source>
        <dbReference type="ARBA" id="ARBA00022723"/>
    </source>
</evidence>
<dbReference type="RefSeq" id="WP_057893516.1">
    <property type="nucleotide sequence ID" value="NZ_AYZQ01000001.1"/>
</dbReference>
<dbReference type="InterPro" id="IPR006439">
    <property type="entry name" value="HAD-SF_hydro_IA"/>
</dbReference>
<keyword evidence="4" id="KW-0460">Magnesium</keyword>
<evidence type="ECO:0000256" key="4">
    <source>
        <dbReference type="ARBA" id="ARBA00022842"/>
    </source>
</evidence>
<dbReference type="SFLD" id="SFLDS00003">
    <property type="entry name" value="Haloacid_Dehalogenase"/>
    <property type="match status" value="1"/>
</dbReference>
<gene>
    <name evidence="6" type="ORF">FC34_GL000196</name>
</gene>
<dbReference type="InterPro" id="IPR036412">
    <property type="entry name" value="HAD-like_sf"/>
</dbReference>
<comment type="caution">
    <text evidence="6">The sequence shown here is derived from an EMBL/GenBank/DDBJ whole genome shotgun (WGS) entry which is preliminary data.</text>
</comment>
<dbReference type="PANTHER" id="PTHR46193:SF18">
    <property type="entry name" value="HEXITOL PHOSPHATASE B"/>
    <property type="match status" value="1"/>
</dbReference>
<comment type="similarity">
    <text evidence="2">Belongs to the HAD-like hydrolase superfamily. CbbY/CbbZ/Gph/YieH family.</text>
</comment>
<dbReference type="NCBIfam" id="TIGR01509">
    <property type="entry name" value="HAD-SF-IA-v3"/>
    <property type="match status" value="1"/>
</dbReference>
<keyword evidence="7" id="KW-1185">Reference proteome</keyword>
<protein>
    <recommendedName>
        <fullName evidence="8">HAD superfamily hydrolase</fullName>
    </recommendedName>
</protein>
<dbReference type="GO" id="GO:0046872">
    <property type="term" value="F:metal ion binding"/>
    <property type="evidence" value="ECO:0007669"/>
    <property type="project" value="UniProtKB-KW"/>
</dbReference>
<accession>A0A0R2B054</accession>
<evidence type="ECO:0000256" key="2">
    <source>
        <dbReference type="ARBA" id="ARBA00006171"/>
    </source>
</evidence>
<proteinExistence type="inferred from homology"/>
<dbReference type="GO" id="GO:0003824">
    <property type="term" value="F:catalytic activity"/>
    <property type="evidence" value="ECO:0007669"/>
    <property type="project" value="UniProtKB-ARBA"/>
</dbReference>
<dbReference type="InterPro" id="IPR023198">
    <property type="entry name" value="PGP-like_dom2"/>
</dbReference>
<dbReference type="Pfam" id="PF13419">
    <property type="entry name" value="HAD_2"/>
    <property type="match status" value="1"/>
</dbReference>
<dbReference type="PANTHER" id="PTHR46193">
    <property type="entry name" value="6-PHOSPHOGLUCONATE PHOSPHATASE"/>
    <property type="match status" value="1"/>
</dbReference>
<sequence length="210" mass="23424">MIKAVIYDLDGTLVDSERVYLKANAQAAQQLGYAYQPNDFLPLVGVDERAYHAALSHLMAEAVIPEFTRVSQAIVETIMHKPPLMPDTRMTLRVLAQRKLSQAIVSSNHRHYVHQVLAAANISHFFTHIIAFEDVPLAKPDPAGYLKMQQILALRQDEIMVVEDSRVGVMAAQNAHIPVVQIPDLDAPNTTGAPILRRLADLPTFLNRFQ</sequence>
<evidence type="ECO:0008006" key="8">
    <source>
        <dbReference type="Google" id="ProtNLM"/>
    </source>
</evidence>
<dbReference type="InterPro" id="IPR023214">
    <property type="entry name" value="HAD_sf"/>
</dbReference>
<evidence type="ECO:0000256" key="5">
    <source>
        <dbReference type="ARBA" id="ARBA00023277"/>
    </source>
</evidence>
<dbReference type="SUPFAM" id="SSF56784">
    <property type="entry name" value="HAD-like"/>
    <property type="match status" value="1"/>
</dbReference>
<dbReference type="CDD" id="cd07505">
    <property type="entry name" value="HAD_BPGM-like"/>
    <property type="match status" value="1"/>
</dbReference>
<reference evidence="6 7" key="1">
    <citation type="journal article" date="2015" name="Genome Announc.">
        <title>Expanding the biotechnology potential of lactobacilli through comparative genomics of 213 strains and associated genera.</title>
        <authorList>
            <person name="Sun Z."/>
            <person name="Harris H.M."/>
            <person name="McCann A."/>
            <person name="Guo C."/>
            <person name="Argimon S."/>
            <person name="Zhang W."/>
            <person name="Yang X."/>
            <person name="Jeffery I.B."/>
            <person name="Cooney J.C."/>
            <person name="Kagawa T.F."/>
            <person name="Liu W."/>
            <person name="Song Y."/>
            <person name="Salvetti E."/>
            <person name="Wrobel A."/>
            <person name="Rasinkangas P."/>
            <person name="Parkhill J."/>
            <person name="Rea M.C."/>
            <person name="O'Sullivan O."/>
            <person name="Ritari J."/>
            <person name="Douillard F.P."/>
            <person name="Paul Ross R."/>
            <person name="Yang R."/>
            <person name="Briner A.E."/>
            <person name="Felis G.E."/>
            <person name="de Vos W.M."/>
            <person name="Barrangou R."/>
            <person name="Klaenhammer T.R."/>
            <person name="Caufield P.W."/>
            <person name="Cui Y."/>
            <person name="Zhang H."/>
            <person name="O'Toole P.W."/>
        </authorList>
    </citation>
    <scope>NUCLEOTIDE SEQUENCE [LARGE SCALE GENOMIC DNA]</scope>
    <source>
        <strain evidence="6 7">DSM 23927</strain>
    </source>
</reference>
<dbReference type="OrthoDB" id="9797743at2"/>
<dbReference type="InterPro" id="IPR051600">
    <property type="entry name" value="Beta-PGM-like"/>
</dbReference>
<dbReference type="Proteomes" id="UP000051672">
    <property type="component" value="Unassembled WGS sequence"/>
</dbReference>
<dbReference type="SFLD" id="SFLDG01129">
    <property type="entry name" value="C1.5:_HAD__Beta-PGM__Phosphata"/>
    <property type="match status" value="1"/>
</dbReference>
<keyword evidence="3" id="KW-0479">Metal-binding</keyword>
<dbReference type="Gene3D" id="1.10.150.240">
    <property type="entry name" value="Putative phosphatase, domain 2"/>
    <property type="match status" value="1"/>
</dbReference>
<dbReference type="Gene3D" id="3.40.50.1000">
    <property type="entry name" value="HAD superfamily/HAD-like"/>
    <property type="match status" value="1"/>
</dbReference>
<dbReference type="AlphaFoldDB" id="A0A0R2B054"/>
<dbReference type="PRINTS" id="PR00413">
    <property type="entry name" value="HADHALOGNASE"/>
</dbReference>
<organism evidence="6 7">
    <name type="scientific">Lacticaseibacillus brantae DSM 23927</name>
    <dbReference type="NCBI Taxonomy" id="1423727"/>
    <lineage>
        <taxon>Bacteria</taxon>
        <taxon>Bacillati</taxon>
        <taxon>Bacillota</taxon>
        <taxon>Bacilli</taxon>
        <taxon>Lactobacillales</taxon>
        <taxon>Lactobacillaceae</taxon>
        <taxon>Lacticaseibacillus</taxon>
    </lineage>
</organism>
<dbReference type="EMBL" id="AYZQ01000001">
    <property type="protein sequence ID" value="KRM72490.1"/>
    <property type="molecule type" value="Genomic_DNA"/>
</dbReference>
<dbReference type="STRING" id="1423727.FC34_GL000196"/>